<organism evidence="1 2">
    <name type="scientific">Violaceomyces palustris</name>
    <dbReference type="NCBI Taxonomy" id="1673888"/>
    <lineage>
        <taxon>Eukaryota</taxon>
        <taxon>Fungi</taxon>
        <taxon>Dikarya</taxon>
        <taxon>Basidiomycota</taxon>
        <taxon>Ustilaginomycotina</taxon>
        <taxon>Ustilaginomycetes</taxon>
        <taxon>Violaceomycetales</taxon>
        <taxon>Violaceomycetaceae</taxon>
        <taxon>Violaceomyces</taxon>
    </lineage>
</organism>
<proteinExistence type="predicted"/>
<reference evidence="1 2" key="1">
    <citation type="journal article" date="2018" name="Mol. Biol. Evol.">
        <title>Broad Genomic Sampling Reveals a Smut Pathogenic Ancestry of the Fungal Clade Ustilaginomycotina.</title>
        <authorList>
            <person name="Kijpornyongpan T."/>
            <person name="Mondo S.J."/>
            <person name="Barry K."/>
            <person name="Sandor L."/>
            <person name="Lee J."/>
            <person name="Lipzen A."/>
            <person name="Pangilinan J."/>
            <person name="LaButti K."/>
            <person name="Hainaut M."/>
            <person name="Henrissat B."/>
            <person name="Grigoriev I.V."/>
            <person name="Spatafora J.W."/>
            <person name="Aime M.C."/>
        </authorList>
    </citation>
    <scope>NUCLEOTIDE SEQUENCE [LARGE SCALE GENOMIC DNA]</scope>
    <source>
        <strain evidence="1 2">SA 807</strain>
    </source>
</reference>
<dbReference type="EMBL" id="KZ819894">
    <property type="protein sequence ID" value="PWN50824.1"/>
    <property type="molecule type" value="Genomic_DNA"/>
</dbReference>
<sequence length="467" mass="52641">MTFRSAVQVFKEERLPHFTWAWYTLPMSTGGLSLLLSVTPNRFPGLTTIGVVLYICNIVIFLSISSIMIWRYSSCNVTFKDTLMHPLESLFIPTFFLATATIINCMCAYAVPKTGEWMVVLLRVIFWIYTATTFCQSVIQYFILFNNRQHPIQNMTTAWVLPAFPCMLVGTVASAVVKTQPRQHAFNMALAGTTCQGLGFLISCFMYSILIRRLMQFGLPEIKARPGMFITVGPPSFTCLALLGLAQDASYFLPEKFLTLKTTDVSEILLIMGTTGSVLLWSVSAWFWALTMVSILAGLIQEPQEMRFILGWWAFVFPNVGFTIATIELSKVFDSSALGWLASGMTILIFAAWLFVLTFNIEAVVKGRIMGKGLDEDREIRFDSHLEARVEDLECKVELPRHLSGFSKDYRMGEKFDEEEEERIREFHRGRGMSCASGMTTVAPTPMISRKPSDDENMPSSTLGARR</sequence>
<evidence type="ECO:0000313" key="1">
    <source>
        <dbReference type="EMBL" id="PWN50824.1"/>
    </source>
</evidence>
<accession>A0ACD0NYD9</accession>
<protein>
    <submittedName>
        <fullName evidence="1">Uncharacterized protein</fullName>
    </submittedName>
</protein>
<keyword evidence="2" id="KW-1185">Reference proteome</keyword>
<name>A0ACD0NYD9_9BASI</name>
<evidence type="ECO:0000313" key="2">
    <source>
        <dbReference type="Proteomes" id="UP000245626"/>
    </source>
</evidence>
<dbReference type="Proteomes" id="UP000245626">
    <property type="component" value="Unassembled WGS sequence"/>
</dbReference>
<gene>
    <name evidence="1" type="ORF">IE53DRAFT_77638</name>
</gene>